<protein>
    <recommendedName>
        <fullName evidence="17">Cytochrome P450</fullName>
    </recommendedName>
</protein>
<evidence type="ECO:0000313" key="16">
    <source>
        <dbReference type="Proteomes" id="UP001378592"/>
    </source>
</evidence>
<keyword evidence="8" id="KW-0492">Microsome</keyword>
<keyword evidence="14" id="KW-1133">Transmembrane helix</keyword>
<dbReference type="GO" id="GO:0020037">
    <property type="term" value="F:heme binding"/>
    <property type="evidence" value="ECO:0007669"/>
    <property type="project" value="InterPro"/>
</dbReference>
<feature type="binding site" description="axial binding residue" evidence="12">
    <location>
        <position position="445"/>
    </location>
    <ligand>
        <name>heme</name>
        <dbReference type="ChEBI" id="CHEBI:30413"/>
    </ligand>
    <ligandPart>
        <name>Fe</name>
        <dbReference type="ChEBI" id="CHEBI:18248"/>
    </ligandPart>
</feature>
<evidence type="ECO:0000256" key="11">
    <source>
        <dbReference type="ARBA" id="ARBA00023033"/>
    </source>
</evidence>
<evidence type="ECO:0000256" key="5">
    <source>
        <dbReference type="ARBA" id="ARBA00022617"/>
    </source>
</evidence>
<comment type="caution">
    <text evidence="15">The sequence shown here is derived from an EMBL/GenBank/DDBJ whole genome shotgun (WGS) entry which is preliminary data.</text>
</comment>
<keyword evidence="16" id="KW-1185">Reference proteome</keyword>
<dbReference type="InterPro" id="IPR001128">
    <property type="entry name" value="Cyt_P450"/>
</dbReference>
<keyword evidence="5 12" id="KW-0349">Heme</keyword>
<dbReference type="GO" id="GO:0005506">
    <property type="term" value="F:iron ion binding"/>
    <property type="evidence" value="ECO:0007669"/>
    <property type="project" value="InterPro"/>
</dbReference>
<comment type="subcellular location">
    <subcellularLocation>
        <location evidence="3">Endoplasmic reticulum membrane</location>
        <topology evidence="3">Peripheral membrane protein</topology>
    </subcellularLocation>
    <subcellularLocation>
        <location evidence="2">Microsome membrane</location>
        <topology evidence="2">Peripheral membrane protein</topology>
    </subcellularLocation>
</comment>
<dbReference type="PRINTS" id="PR00385">
    <property type="entry name" value="P450"/>
</dbReference>
<dbReference type="InterPro" id="IPR036396">
    <property type="entry name" value="Cyt_P450_sf"/>
</dbReference>
<dbReference type="SUPFAM" id="SSF48264">
    <property type="entry name" value="Cytochrome P450"/>
    <property type="match status" value="1"/>
</dbReference>
<dbReference type="PROSITE" id="PS00086">
    <property type="entry name" value="CYTOCHROME_P450"/>
    <property type="match status" value="1"/>
</dbReference>
<dbReference type="Pfam" id="PF00067">
    <property type="entry name" value="p450"/>
    <property type="match status" value="1"/>
</dbReference>
<keyword evidence="7" id="KW-0256">Endoplasmic reticulum</keyword>
<evidence type="ECO:0000256" key="12">
    <source>
        <dbReference type="PIRSR" id="PIRSR602401-1"/>
    </source>
</evidence>
<reference evidence="15 16" key="1">
    <citation type="submission" date="2024-03" db="EMBL/GenBank/DDBJ databases">
        <title>The genome assembly and annotation of the cricket Gryllus longicercus Weissman &amp; Gray.</title>
        <authorList>
            <person name="Szrajer S."/>
            <person name="Gray D."/>
            <person name="Ylla G."/>
        </authorList>
    </citation>
    <scope>NUCLEOTIDE SEQUENCE [LARGE SCALE GENOMIC DNA]</scope>
    <source>
        <strain evidence="15">DAG 2021-001</strain>
        <tissue evidence="15">Whole body minus gut</tissue>
    </source>
</reference>
<evidence type="ECO:0000256" key="3">
    <source>
        <dbReference type="ARBA" id="ARBA00004406"/>
    </source>
</evidence>
<dbReference type="CDD" id="cd20628">
    <property type="entry name" value="CYP4"/>
    <property type="match status" value="1"/>
</dbReference>
<keyword evidence="10 12" id="KW-0408">Iron</keyword>
<dbReference type="InterPro" id="IPR050196">
    <property type="entry name" value="Cytochrome_P450_Monoox"/>
</dbReference>
<dbReference type="PANTHER" id="PTHR24291">
    <property type="entry name" value="CYTOCHROME P450 FAMILY 4"/>
    <property type="match status" value="1"/>
</dbReference>
<evidence type="ECO:0000256" key="4">
    <source>
        <dbReference type="ARBA" id="ARBA00010617"/>
    </source>
</evidence>
<keyword evidence="14" id="KW-0812">Transmembrane</keyword>
<dbReference type="GO" id="GO:0005789">
    <property type="term" value="C:endoplasmic reticulum membrane"/>
    <property type="evidence" value="ECO:0007669"/>
    <property type="project" value="UniProtKB-SubCell"/>
</dbReference>
<evidence type="ECO:0000256" key="6">
    <source>
        <dbReference type="ARBA" id="ARBA00022723"/>
    </source>
</evidence>
<evidence type="ECO:0000256" key="7">
    <source>
        <dbReference type="ARBA" id="ARBA00022824"/>
    </source>
</evidence>
<evidence type="ECO:0000256" key="8">
    <source>
        <dbReference type="ARBA" id="ARBA00022848"/>
    </source>
</evidence>
<evidence type="ECO:0000313" key="15">
    <source>
        <dbReference type="EMBL" id="KAK7872278.1"/>
    </source>
</evidence>
<evidence type="ECO:0008006" key="17">
    <source>
        <dbReference type="Google" id="ProtNLM"/>
    </source>
</evidence>
<evidence type="ECO:0000256" key="2">
    <source>
        <dbReference type="ARBA" id="ARBA00004174"/>
    </source>
</evidence>
<comment type="cofactor">
    <cofactor evidence="1 12">
        <name>heme</name>
        <dbReference type="ChEBI" id="CHEBI:30413"/>
    </cofactor>
</comment>
<dbReference type="EMBL" id="JAZDUA010000027">
    <property type="protein sequence ID" value="KAK7872278.1"/>
    <property type="molecule type" value="Genomic_DNA"/>
</dbReference>
<evidence type="ECO:0000256" key="9">
    <source>
        <dbReference type="ARBA" id="ARBA00023002"/>
    </source>
</evidence>
<dbReference type="InterPro" id="IPR017972">
    <property type="entry name" value="Cyt_P450_CS"/>
</dbReference>
<accession>A0AAN9Z8G9</accession>
<evidence type="ECO:0000256" key="1">
    <source>
        <dbReference type="ARBA" id="ARBA00001971"/>
    </source>
</evidence>
<sequence>MLLSLAWFALGTLLVLPFYLLLWSRRARLTRKLPGPTPLPFLGSALELGRGPVEMMTNTVRLWRQYGSNIYKMWLGPELFVFVSNPNHLEAFMGCHINLKKSVLYKFLFPWLGEGLLTSSGKKWKRHRKIITPAFHFKILEQFVETFCHNSEILLRKLEAHGNGPAFNIYDYITLYALDVICETTFGVSVHAQENHQSQYVAAVKGMARVIMERTQYPWLFFDVTFRWSELRRKQEQYLKILHSTTNEVIQARKHYRLLNPDSSFSVDDTGVKHKVAFLDALLTAQNDGEKLTDEEIREEVDTFMFEGHDTISSAITFCLRLLGLHPNVQDRVYNELVGVFGNSKRKSTYRDLQDMKYLECVIKESLRLFPSVPFYGRRLEQDMKIDELVIPSGTNVGFMAYCMHRNPDIYPHPEKFDPDRFLPEKVQGRHPYAFLAFSAGPRNCIGQKFAMLQMKATISDILRRFKVITPSNVVIELSWEVVIRAPKGVFVKIEERS</sequence>
<keyword evidence="9 13" id="KW-0560">Oxidoreductase</keyword>
<keyword evidence="6 12" id="KW-0479">Metal-binding</keyword>
<evidence type="ECO:0000256" key="10">
    <source>
        <dbReference type="ARBA" id="ARBA00023004"/>
    </source>
</evidence>
<dbReference type="FunFam" id="1.10.630.10:FF:000182">
    <property type="entry name" value="Cytochrome P450 3A4"/>
    <property type="match status" value="1"/>
</dbReference>
<proteinExistence type="inferred from homology"/>
<keyword evidence="14" id="KW-0472">Membrane</keyword>
<organism evidence="15 16">
    <name type="scientific">Gryllus longicercus</name>
    <dbReference type="NCBI Taxonomy" id="2509291"/>
    <lineage>
        <taxon>Eukaryota</taxon>
        <taxon>Metazoa</taxon>
        <taxon>Ecdysozoa</taxon>
        <taxon>Arthropoda</taxon>
        <taxon>Hexapoda</taxon>
        <taxon>Insecta</taxon>
        <taxon>Pterygota</taxon>
        <taxon>Neoptera</taxon>
        <taxon>Polyneoptera</taxon>
        <taxon>Orthoptera</taxon>
        <taxon>Ensifera</taxon>
        <taxon>Gryllidea</taxon>
        <taxon>Grylloidea</taxon>
        <taxon>Gryllidae</taxon>
        <taxon>Gryllinae</taxon>
        <taxon>Gryllus</taxon>
    </lineage>
</organism>
<dbReference type="AlphaFoldDB" id="A0AAN9Z8G9"/>
<dbReference type="GO" id="GO:0004497">
    <property type="term" value="F:monooxygenase activity"/>
    <property type="evidence" value="ECO:0007669"/>
    <property type="project" value="UniProtKB-KW"/>
</dbReference>
<keyword evidence="11 13" id="KW-0503">Monooxygenase</keyword>
<evidence type="ECO:0000256" key="14">
    <source>
        <dbReference type="SAM" id="Phobius"/>
    </source>
</evidence>
<dbReference type="GO" id="GO:0016705">
    <property type="term" value="F:oxidoreductase activity, acting on paired donors, with incorporation or reduction of molecular oxygen"/>
    <property type="evidence" value="ECO:0007669"/>
    <property type="project" value="InterPro"/>
</dbReference>
<evidence type="ECO:0000256" key="13">
    <source>
        <dbReference type="RuleBase" id="RU000461"/>
    </source>
</evidence>
<dbReference type="InterPro" id="IPR002401">
    <property type="entry name" value="Cyt_P450_E_grp-I"/>
</dbReference>
<comment type="similarity">
    <text evidence="4 13">Belongs to the cytochrome P450 family.</text>
</comment>
<feature type="transmembrane region" description="Helical" evidence="14">
    <location>
        <begin position="6"/>
        <end position="23"/>
    </location>
</feature>
<dbReference type="Gene3D" id="1.10.630.10">
    <property type="entry name" value="Cytochrome P450"/>
    <property type="match status" value="1"/>
</dbReference>
<gene>
    <name evidence="15" type="ORF">R5R35_012124</name>
</gene>
<dbReference type="PRINTS" id="PR00463">
    <property type="entry name" value="EP450I"/>
</dbReference>
<dbReference type="Proteomes" id="UP001378592">
    <property type="component" value="Unassembled WGS sequence"/>
</dbReference>
<name>A0AAN9Z8G9_9ORTH</name>
<dbReference type="PANTHER" id="PTHR24291:SF187">
    <property type="entry name" value="CYTOCHROME P450 4AE1-RELATED"/>
    <property type="match status" value="1"/>
</dbReference>